<accession>A0A381WFW2</accession>
<proteinExistence type="predicted"/>
<dbReference type="AlphaFoldDB" id="A0A381WFW2"/>
<dbReference type="EMBL" id="UINC01011683">
    <property type="protein sequence ID" value="SVA51406.1"/>
    <property type="molecule type" value="Genomic_DNA"/>
</dbReference>
<keyword evidence="2" id="KW-0472">Membrane</keyword>
<protein>
    <submittedName>
        <fullName evidence="3">Uncharacterized protein</fullName>
    </submittedName>
</protein>
<keyword evidence="2" id="KW-0812">Transmembrane</keyword>
<reference evidence="3" key="1">
    <citation type="submission" date="2018-05" db="EMBL/GenBank/DDBJ databases">
        <authorList>
            <person name="Lanie J.A."/>
            <person name="Ng W.-L."/>
            <person name="Kazmierczak K.M."/>
            <person name="Andrzejewski T.M."/>
            <person name="Davidsen T.M."/>
            <person name="Wayne K.J."/>
            <person name="Tettelin H."/>
            <person name="Glass J.I."/>
            <person name="Rusch D."/>
            <person name="Podicherti R."/>
            <person name="Tsui H.-C.T."/>
            <person name="Winkler M.E."/>
        </authorList>
    </citation>
    <scope>NUCLEOTIDE SEQUENCE</scope>
</reference>
<feature type="transmembrane region" description="Helical" evidence="2">
    <location>
        <begin position="12"/>
        <end position="29"/>
    </location>
</feature>
<evidence type="ECO:0000256" key="2">
    <source>
        <dbReference type="SAM" id="Phobius"/>
    </source>
</evidence>
<evidence type="ECO:0000256" key="1">
    <source>
        <dbReference type="SAM" id="MobiDB-lite"/>
    </source>
</evidence>
<keyword evidence="2" id="KW-1133">Transmembrane helix</keyword>
<sequence>MFGFLMNLTASHIFVITLIVLVIAAIIYLDKTFEKFGTTPAAFIQMNARDNQDDKTISGIRIGSDCGIRPTQRGSPKTGYLRFK</sequence>
<organism evidence="3">
    <name type="scientific">marine metagenome</name>
    <dbReference type="NCBI Taxonomy" id="408172"/>
    <lineage>
        <taxon>unclassified sequences</taxon>
        <taxon>metagenomes</taxon>
        <taxon>ecological metagenomes</taxon>
    </lineage>
</organism>
<gene>
    <name evidence="3" type="ORF">METZ01_LOCUS104260</name>
</gene>
<feature type="region of interest" description="Disordered" evidence="1">
    <location>
        <begin position="61"/>
        <end position="84"/>
    </location>
</feature>
<name>A0A381WFW2_9ZZZZ</name>
<evidence type="ECO:0000313" key="3">
    <source>
        <dbReference type="EMBL" id="SVA51406.1"/>
    </source>
</evidence>